<dbReference type="AlphaFoldDB" id="A0A195DJC8"/>
<dbReference type="Proteomes" id="UP000078492">
    <property type="component" value="Unassembled WGS sequence"/>
</dbReference>
<gene>
    <name evidence="2" type="ORF">ALC57_14987</name>
</gene>
<feature type="region of interest" description="Disordered" evidence="1">
    <location>
        <begin position="1"/>
        <end position="93"/>
    </location>
</feature>
<feature type="compositionally biased region" description="Polar residues" evidence="1">
    <location>
        <begin position="50"/>
        <end position="77"/>
    </location>
</feature>
<feature type="region of interest" description="Disordered" evidence="1">
    <location>
        <begin position="140"/>
        <end position="166"/>
    </location>
</feature>
<feature type="compositionally biased region" description="Basic and acidic residues" evidence="1">
    <location>
        <begin position="23"/>
        <end position="39"/>
    </location>
</feature>
<accession>A0A195DJC8</accession>
<protein>
    <submittedName>
        <fullName evidence="2">Uncharacterized protein</fullName>
    </submittedName>
</protein>
<evidence type="ECO:0000256" key="1">
    <source>
        <dbReference type="SAM" id="MobiDB-lite"/>
    </source>
</evidence>
<sequence>MRTTVHQHDRNYRNSNETMVADGLDKRGEGGDSMGRDETTLTTHRYAAQPVQSSDTSTSTIDYREISNTYVNDTQSIGADHSTPDRETGRCDTYTQTPKARRRESLITKLGRAKAEATPRVEDSSRTDDMRAQTVLKQKHMVGGPNRWNALGGGSAADLAMRQGRA</sequence>
<evidence type="ECO:0000313" key="3">
    <source>
        <dbReference type="Proteomes" id="UP000078492"/>
    </source>
</evidence>
<reference evidence="2 3" key="1">
    <citation type="submission" date="2015-09" db="EMBL/GenBank/DDBJ databases">
        <title>Trachymyrmex cornetzi WGS genome.</title>
        <authorList>
            <person name="Nygaard S."/>
            <person name="Hu H."/>
            <person name="Boomsma J."/>
            <person name="Zhang G."/>
        </authorList>
    </citation>
    <scope>NUCLEOTIDE SEQUENCE [LARGE SCALE GENOMIC DNA]</scope>
    <source>
        <strain evidence="2">Tcor2-1</strain>
        <tissue evidence="2">Whole body</tissue>
    </source>
</reference>
<dbReference type="EMBL" id="KQ980800">
    <property type="protein sequence ID" value="KYN12922.1"/>
    <property type="molecule type" value="Genomic_DNA"/>
</dbReference>
<proteinExistence type="predicted"/>
<feature type="compositionally biased region" description="Basic and acidic residues" evidence="1">
    <location>
        <begin position="1"/>
        <end position="12"/>
    </location>
</feature>
<keyword evidence="3" id="KW-1185">Reference proteome</keyword>
<organism evidence="2 3">
    <name type="scientific">Trachymyrmex cornetzi</name>
    <dbReference type="NCBI Taxonomy" id="471704"/>
    <lineage>
        <taxon>Eukaryota</taxon>
        <taxon>Metazoa</taxon>
        <taxon>Ecdysozoa</taxon>
        <taxon>Arthropoda</taxon>
        <taxon>Hexapoda</taxon>
        <taxon>Insecta</taxon>
        <taxon>Pterygota</taxon>
        <taxon>Neoptera</taxon>
        <taxon>Endopterygota</taxon>
        <taxon>Hymenoptera</taxon>
        <taxon>Apocrita</taxon>
        <taxon>Aculeata</taxon>
        <taxon>Formicoidea</taxon>
        <taxon>Formicidae</taxon>
        <taxon>Myrmicinae</taxon>
        <taxon>Trachymyrmex</taxon>
    </lineage>
</organism>
<evidence type="ECO:0000313" key="2">
    <source>
        <dbReference type="EMBL" id="KYN12922.1"/>
    </source>
</evidence>
<name>A0A195DJC8_9HYME</name>